<dbReference type="EMBL" id="BBWV01000002">
    <property type="protein sequence ID" value="GAO43240.1"/>
    <property type="molecule type" value="Genomic_DNA"/>
</dbReference>
<accession>A0A0E9N1M1</accession>
<organism evidence="1 2">
    <name type="scientific">Flavihumibacter petaseus NBRC 106054</name>
    <dbReference type="NCBI Taxonomy" id="1220578"/>
    <lineage>
        <taxon>Bacteria</taxon>
        <taxon>Pseudomonadati</taxon>
        <taxon>Bacteroidota</taxon>
        <taxon>Chitinophagia</taxon>
        <taxon>Chitinophagales</taxon>
        <taxon>Chitinophagaceae</taxon>
        <taxon>Flavihumibacter</taxon>
    </lineage>
</organism>
<evidence type="ECO:0000313" key="1">
    <source>
        <dbReference type="EMBL" id="GAO43240.1"/>
    </source>
</evidence>
<dbReference type="STRING" id="1220578.FPE01S_02_03440"/>
<dbReference type="Proteomes" id="UP000033121">
    <property type="component" value="Unassembled WGS sequence"/>
</dbReference>
<proteinExistence type="predicted"/>
<keyword evidence="2" id="KW-1185">Reference proteome</keyword>
<name>A0A0E9N1M1_9BACT</name>
<gene>
    <name evidence="1" type="ORF">FPE01S_02_03440</name>
</gene>
<sequence>MIFGYFYRMKLEIPYPELELLIRELSKKPISLRYEGNHKLEVNFMANVSLSVNKVYPHGVLLNYHTSGIVSMMISGMRGAIKKELEKVPPVSWLEDQRQLEVDLRKVPQLTNMLQHLQVTRCSFEENGLILELSGT</sequence>
<comment type="caution">
    <text evidence="1">The sequence shown here is derived from an EMBL/GenBank/DDBJ whole genome shotgun (WGS) entry which is preliminary data.</text>
</comment>
<reference evidence="1 2" key="1">
    <citation type="submission" date="2015-04" db="EMBL/GenBank/DDBJ databases">
        <title>Whole genome shotgun sequence of Flavihumibacter petaseus NBRC 106054.</title>
        <authorList>
            <person name="Miyazawa S."/>
            <person name="Hosoyama A."/>
            <person name="Hashimoto M."/>
            <person name="Noguchi M."/>
            <person name="Tsuchikane K."/>
            <person name="Ohji S."/>
            <person name="Yamazoe A."/>
            <person name="Ichikawa N."/>
            <person name="Kimura A."/>
            <person name="Fujita N."/>
        </authorList>
    </citation>
    <scope>NUCLEOTIDE SEQUENCE [LARGE SCALE GENOMIC DNA]</scope>
    <source>
        <strain evidence="1 2">NBRC 106054</strain>
    </source>
</reference>
<protein>
    <submittedName>
        <fullName evidence="1">Uncharacterized protein</fullName>
    </submittedName>
</protein>
<dbReference type="AlphaFoldDB" id="A0A0E9N1M1"/>
<evidence type="ECO:0000313" key="2">
    <source>
        <dbReference type="Proteomes" id="UP000033121"/>
    </source>
</evidence>